<sequence>METIPMESIELVNWQRMAGGWGIRLFDKDGNLHRFAGFKDGERERLANFFSQTCKKDMLNRELSVKGWNWGTVNFDGSVLGFEVGGKGDAFEIPLQYVNQCITGRNEVTLEFNLNEDAAVNLSELRFHIPTSENAGEDAIENFKEQVMKNASVVDSSGSAIAILQNVHCLSPRGRYDVKIYNTFLHLHGKTFDYKISMTTITRMFLLPHKDQRQRYFVVKLDPPIKQGQTRYHYLVLNFHEDEEEEVELPFTEEELKDRFDGKLPKEVKGLTYEVLGTILKALINKKITMPGSFLGHSGTPVISCSHRAVSGFIYPLERGFMFVYKPPIFLRYDEVRGVTFERSGGSTRSFDVSVNLKNNDIVYTFSSIEKGEYQKLYDYLKSKNLNLKVSGKTNKSGIDWGDDRKVDHHLHNVIASANELSSELSSDDTDFNPDALEALSAKEEYDSEPSTTSTEESDVEGTGPEADAKREEKRKKKELRRVEKESEKSKKPVSSKKKEGGGSSGQRKKKTKLPGQPKRNQSAYFLWMNENREKIKSDFPGLSITEFGKKAGELWKDLKDKTDWDAKAAEDKKRYDEDMRKWKSSSTYQEATSKSKSSKSSSSSSKKSPKKPAISVPQTGSFKSKEFIEDSTDSSDNDNRKKKKKSKDGKNVSKSSSDEEMKSENSD</sequence>
<evidence type="ECO:0000256" key="5">
    <source>
        <dbReference type="ARBA" id="ARBA00023015"/>
    </source>
</evidence>
<dbReference type="OrthoDB" id="498543at2759"/>
<keyword evidence="9" id="KW-0238">DNA-binding</keyword>
<dbReference type="Gene3D" id="1.10.30.10">
    <property type="entry name" value="High mobility group box domain"/>
    <property type="match status" value="1"/>
</dbReference>
<dbReference type="InterPro" id="IPR000969">
    <property type="entry name" value="SSRP1/POB3"/>
</dbReference>
<reference evidence="13" key="1">
    <citation type="submission" date="2014-05" db="EMBL/GenBank/DDBJ databases">
        <authorList>
            <person name="Chronopoulou M."/>
        </authorList>
    </citation>
    <scope>NUCLEOTIDE SEQUENCE</scope>
    <source>
        <tissue evidence="13">Whole organism</tissue>
    </source>
</reference>
<dbReference type="Pfam" id="PF00505">
    <property type="entry name" value="HMG_box"/>
    <property type="match status" value="1"/>
</dbReference>
<dbReference type="GO" id="GO:0003677">
    <property type="term" value="F:DNA binding"/>
    <property type="evidence" value="ECO:0007669"/>
    <property type="project" value="UniProtKB-UniRule"/>
</dbReference>
<dbReference type="CDD" id="cd21994">
    <property type="entry name" value="HMG-box_SSRP1-like"/>
    <property type="match status" value="1"/>
</dbReference>
<dbReference type="Pfam" id="PF03531">
    <property type="entry name" value="SSrecog"/>
    <property type="match status" value="1"/>
</dbReference>
<keyword evidence="8 9" id="KW-0539">Nucleus</keyword>
<dbReference type="CDD" id="cd13230">
    <property type="entry name" value="PH1_SSRP1-like"/>
    <property type="match status" value="1"/>
</dbReference>
<feature type="compositionally biased region" description="Basic and acidic residues" evidence="11">
    <location>
        <begin position="559"/>
        <end position="582"/>
    </location>
</feature>
<evidence type="ECO:0000256" key="6">
    <source>
        <dbReference type="ARBA" id="ARBA00023163"/>
    </source>
</evidence>
<dbReference type="GO" id="GO:0031491">
    <property type="term" value="F:nucleosome binding"/>
    <property type="evidence" value="ECO:0007669"/>
    <property type="project" value="TreeGrafter"/>
</dbReference>
<evidence type="ECO:0000256" key="7">
    <source>
        <dbReference type="ARBA" id="ARBA00023204"/>
    </source>
</evidence>
<dbReference type="PANTHER" id="PTHR45849:SF1">
    <property type="entry name" value="FACT COMPLEX SUBUNIT SSRP1"/>
    <property type="match status" value="1"/>
</dbReference>
<dbReference type="Pfam" id="PF17292">
    <property type="entry name" value="POB3_N"/>
    <property type="match status" value="1"/>
</dbReference>
<comment type="subcellular location">
    <subcellularLocation>
        <location evidence="10">Nucleus</location>
    </subcellularLocation>
    <subcellularLocation>
        <location evidence="10">Chromosome</location>
    </subcellularLocation>
</comment>
<name>A0A0K2SX54_LEPSM</name>
<comment type="similarity">
    <text evidence="1 10">Belongs to the SSRP1 family.</text>
</comment>
<feature type="compositionally biased region" description="Basic and acidic residues" evidence="11">
    <location>
        <begin position="649"/>
        <end position="668"/>
    </location>
</feature>
<dbReference type="InterPro" id="IPR050454">
    <property type="entry name" value="RTT106/SSRP1_HistChap/FACT"/>
</dbReference>
<protein>
    <recommendedName>
        <fullName evidence="10">FACT complex subunit SSRP1</fullName>
    </recommendedName>
</protein>
<dbReference type="GO" id="GO:0006281">
    <property type="term" value="P:DNA repair"/>
    <property type="evidence" value="ECO:0007669"/>
    <property type="project" value="UniProtKB-KW"/>
</dbReference>
<dbReference type="SMART" id="SM00398">
    <property type="entry name" value="HMG"/>
    <property type="match status" value="1"/>
</dbReference>
<dbReference type="Pfam" id="PF21103">
    <property type="entry name" value="PH1_SSRP1-like"/>
    <property type="match status" value="1"/>
</dbReference>
<evidence type="ECO:0000256" key="10">
    <source>
        <dbReference type="RuleBase" id="RU364013"/>
    </source>
</evidence>
<dbReference type="FunFam" id="2.30.29.150:FF:000001">
    <property type="entry name" value="Fact complex subunit ssrp1"/>
    <property type="match status" value="1"/>
</dbReference>
<evidence type="ECO:0000256" key="4">
    <source>
        <dbReference type="ARBA" id="ARBA00022763"/>
    </source>
</evidence>
<accession>A0A0K2SX54</accession>
<dbReference type="PROSITE" id="PS50118">
    <property type="entry name" value="HMG_BOX_2"/>
    <property type="match status" value="1"/>
</dbReference>
<evidence type="ECO:0000256" key="11">
    <source>
        <dbReference type="SAM" id="MobiDB-lite"/>
    </source>
</evidence>
<evidence type="ECO:0000313" key="13">
    <source>
        <dbReference type="EMBL" id="CDW18120.1"/>
    </source>
</evidence>
<dbReference type="InterPro" id="IPR035417">
    <property type="entry name" value="SSRP1/POB3_N"/>
</dbReference>
<dbReference type="GO" id="GO:0035101">
    <property type="term" value="C:FACT complex"/>
    <property type="evidence" value="ECO:0007669"/>
    <property type="project" value="TreeGrafter"/>
</dbReference>
<evidence type="ECO:0000256" key="9">
    <source>
        <dbReference type="PROSITE-ProRule" id="PRU00267"/>
    </source>
</evidence>
<dbReference type="FunFam" id="2.30.29.30:FF:000098">
    <property type="entry name" value="Fact complex subunit ssrp1"/>
    <property type="match status" value="1"/>
</dbReference>
<dbReference type="InterPro" id="IPR013719">
    <property type="entry name" value="RTT106/SPT16-like_middle_dom"/>
</dbReference>
<dbReference type="Gene3D" id="2.30.29.150">
    <property type="match status" value="1"/>
</dbReference>
<dbReference type="Gene3D" id="2.30.29.220">
    <property type="entry name" value="Structure-specific recognition protein (SSRP1)"/>
    <property type="match status" value="1"/>
</dbReference>
<keyword evidence="4 10" id="KW-0227">DNA damage</keyword>
<evidence type="ECO:0000256" key="3">
    <source>
        <dbReference type="ARBA" id="ARBA00022705"/>
    </source>
</evidence>
<dbReference type="Pfam" id="PF08512">
    <property type="entry name" value="Rttp106-like_middle"/>
    <property type="match status" value="1"/>
</dbReference>
<dbReference type="GO" id="GO:1902275">
    <property type="term" value="P:regulation of chromatin organization"/>
    <property type="evidence" value="ECO:0007669"/>
    <property type="project" value="TreeGrafter"/>
</dbReference>
<evidence type="ECO:0000256" key="8">
    <source>
        <dbReference type="ARBA" id="ARBA00023242"/>
    </source>
</evidence>
<dbReference type="InterPro" id="IPR036910">
    <property type="entry name" value="HMG_box_dom_sf"/>
</dbReference>
<dbReference type="AlphaFoldDB" id="A0A0K2SX54"/>
<dbReference type="SUPFAM" id="SSF50729">
    <property type="entry name" value="PH domain-like"/>
    <property type="match status" value="1"/>
</dbReference>
<feature type="region of interest" description="Disordered" evidence="11">
    <location>
        <begin position="559"/>
        <end position="668"/>
    </location>
</feature>
<feature type="compositionally biased region" description="Basic and acidic residues" evidence="11">
    <location>
        <begin position="481"/>
        <end position="501"/>
    </location>
</feature>
<keyword evidence="7 10" id="KW-0234">DNA repair</keyword>
<feature type="domain" description="HMG box" evidence="12">
    <location>
        <begin position="518"/>
        <end position="584"/>
    </location>
</feature>
<keyword evidence="2 10" id="KW-0158">Chromosome</keyword>
<evidence type="ECO:0000259" key="12">
    <source>
        <dbReference type="PROSITE" id="PS50118"/>
    </source>
</evidence>
<keyword evidence="5 10" id="KW-0805">Transcription regulation</keyword>
<keyword evidence="3 10" id="KW-0235">DNA replication</keyword>
<feature type="DNA-binding region" description="HMG box" evidence="9">
    <location>
        <begin position="518"/>
        <end position="584"/>
    </location>
</feature>
<dbReference type="PRINTS" id="PR00887">
    <property type="entry name" value="SSRCOGNITION"/>
</dbReference>
<dbReference type="InterPro" id="IPR048993">
    <property type="entry name" value="SSRP1-like_PH1"/>
</dbReference>
<dbReference type="GO" id="GO:0042393">
    <property type="term" value="F:histone binding"/>
    <property type="evidence" value="ECO:0007669"/>
    <property type="project" value="TreeGrafter"/>
</dbReference>
<dbReference type="SMART" id="SM01287">
    <property type="entry name" value="Rtt106"/>
    <property type="match status" value="1"/>
</dbReference>
<feature type="compositionally biased region" description="Low complexity" evidence="11">
    <location>
        <begin position="595"/>
        <end position="607"/>
    </location>
</feature>
<evidence type="ECO:0000256" key="2">
    <source>
        <dbReference type="ARBA" id="ARBA00022454"/>
    </source>
</evidence>
<dbReference type="InterPro" id="IPR009071">
    <property type="entry name" value="HMG_box_dom"/>
</dbReference>
<dbReference type="Gene3D" id="2.30.29.30">
    <property type="entry name" value="Pleckstrin-homology domain (PH domain)/Phosphotyrosine-binding domain (PTB)"/>
    <property type="match status" value="2"/>
</dbReference>
<dbReference type="InterPro" id="IPR038167">
    <property type="entry name" value="SSRP1_sf"/>
</dbReference>
<comment type="function">
    <text evidence="10">Component of the FACT complex, a general chromatin factor that acts to reorganize nucleosomes. The FACT complex is involved in multiple processes that require DNA as a template such as mRNA elongation, DNA replication and DNA repair. During transcription elongation the FACT complex acts as a histone chaperone that both destabilizes and restores nucleosomal structure. It facilitates the passage of RNA polymerase II and transcription by promoting the dissociation of one histone H2A-H2B dimer from the nucleosome, then subsequently promotes the reestablishment of the nucleosome following the passage of RNA polymerase II.</text>
</comment>
<dbReference type="InterPro" id="IPR011993">
    <property type="entry name" value="PH-like_dom_sf"/>
</dbReference>
<organism evidence="13">
    <name type="scientific">Lepeophtheirus salmonis</name>
    <name type="common">Salmon louse</name>
    <name type="synonym">Caligus salmonis</name>
    <dbReference type="NCBI Taxonomy" id="72036"/>
    <lineage>
        <taxon>Eukaryota</taxon>
        <taxon>Metazoa</taxon>
        <taxon>Ecdysozoa</taxon>
        <taxon>Arthropoda</taxon>
        <taxon>Crustacea</taxon>
        <taxon>Multicrustacea</taxon>
        <taxon>Hexanauplia</taxon>
        <taxon>Copepoda</taxon>
        <taxon>Siphonostomatoida</taxon>
        <taxon>Caligidae</taxon>
        <taxon>Lepeophtheirus</taxon>
    </lineage>
</organism>
<dbReference type="InterPro" id="IPR024954">
    <property type="entry name" value="SSRP1_DD"/>
</dbReference>
<dbReference type="PANTHER" id="PTHR45849">
    <property type="entry name" value="FACT COMPLEX SUBUNIT SSRP1"/>
    <property type="match status" value="1"/>
</dbReference>
<dbReference type="SUPFAM" id="SSF47095">
    <property type="entry name" value="HMG-box"/>
    <property type="match status" value="1"/>
</dbReference>
<feature type="region of interest" description="Disordered" evidence="11">
    <location>
        <begin position="441"/>
        <end position="526"/>
    </location>
</feature>
<dbReference type="GO" id="GO:0006260">
    <property type="term" value="P:DNA replication"/>
    <property type="evidence" value="ECO:0007669"/>
    <property type="project" value="UniProtKB-KW"/>
</dbReference>
<dbReference type="EMBL" id="HACA01000759">
    <property type="protein sequence ID" value="CDW18120.1"/>
    <property type="molecule type" value="Transcribed_RNA"/>
</dbReference>
<keyword evidence="6 10" id="KW-0804">Transcription</keyword>
<proteinExistence type="inferred from homology"/>
<dbReference type="CDD" id="cd13231">
    <property type="entry name" value="PH2_SSRP1-like"/>
    <property type="match status" value="1"/>
</dbReference>
<evidence type="ECO:0000256" key="1">
    <source>
        <dbReference type="ARBA" id="ARBA00010060"/>
    </source>
</evidence>